<dbReference type="PANTHER" id="PTHR46586:SF3">
    <property type="entry name" value="ANKYRIN REPEAT-CONTAINING PROTEIN"/>
    <property type="match status" value="1"/>
</dbReference>
<evidence type="ECO:0000313" key="2">
    <source>
        <dbReference type="Proteomes" id="UP001165083"/>
    </source>
</evidence>
<dbReference type="InterPro" id="IPR036770">
    <property type="entry name" value="Ankyrin_rpt-contain_sf"/>
</dbReference>
<accession>A0A9W6XFA2</accession>
<dbReference type="InterPro" id="IPR052050">
    <property type="entry name" value="SecEffector_AnkRepeat"/>
</dbReference>
<proteinExistence type="predicted"/>
<comment type="caution">
    <text evidence="1">The sequence shown here is derived from an EMBL/GenBank/DDBJ whole genome shotgun (WGS) entry which is preliminary data.</text>
</comment>
<sequence>MFVRIDLQRGKWFHSQAGKFEKTRESIPSLKALGKFDPTVVGQLISLAASNGNLTAVNWLRENPCDGCATNAINVAAPRVHLDVVKWLHDICLKDAQLLPSNSAAGMGYLEVVKWLHENRSEG</sequence>
<keyword evidence="2" id="KW-1185">Reference proteome</keyword>
<reference evidence="1" key="1">
    <citation type="submission" date="2023-04" db="EMBL/GenBank/DDBJ databases">
        <title>Phytophthora lilii NBRC 32176.</title>
        <authorList>
            <person name="Ichikawa N."/>
            <person name="Sato H."/>
            <person name="Tonouchi N."/>
        </authorList>
    </citation>
    <scope>NUCLEOTIDE SEQUENCE</scope>
    <source>
        <strain evidence="1">NBRC 32176</strain>
    </source>
</reference>
<protein>
    <submittedName>
        <fullName evidence="1">Unnamed protein product</fullName>
    </submittedName>
</protein>
<dbReference type="AlphaFoldDB" id="A0A9W6XFA2"/>
<dbReference type="PANTHER" id="PTHR46586">
    <property type="entry name" value="ANKYRIN REPEAT-CONTAINING PROTEIN"/>
    <property type="match status" value="1"/>
</dbReference>
<dbReference type="SUPFAM" id="SSF140860">
    <property type="entry name" value="Pseudo ankyrin repeat-like"/>
    <property type="match status" value="1"/>
</dbReference>
<evidence type="ECO:0000313" key="1">
    <source>
        <dbReference type="EMBL" id="GMF37396.1"/>
    </source>
</evidence>
<name>A0A9W6XFA2_9STRA</name>
<dbReference type="Proteomes" id="UP001165083">
    <property type="component" value="Unassembled WGS sequence"/>
</dbReference>
<gene>
    <name evidence="1" type="ORF">Plil01_001573600</name>
</gene>
<dbReference type="EMBL" id="BSXW01001524">
    <property type="protein sequence ID" value="GMF37396.1"/>
    <property type="molecule type" value="Genomic_DNA"/>
</dbReference>
<dbReference type="Gene3D" id="1.25.40.20">
    <property type="entry name" value="Ankyrin repeat-containing domain"/>
    <property type="match status" value="1"/>
</dbReference>
<organism evidence="1 2">
    <name type="scientific">Phytophthora lilii</name>
    <dbReference type="NCBI Taxonomy" id="2077276"/>
    <lineage>
        <taxon>Eukaryota</taxon>
        <taxon>Sar</taxon>
        <taxon>Stramenopiles</taxon>
        <taxon>Oomycota</taxon>
        <taxon>Peronosporomycetes</taxon>
        <taxon>Peronosporales</taxon>
        <taxon>Peronosporaceae</taxon>
        <taxon>Phytophthora</taxon>
    </lineage>
</organism>
<dbReference type="OrthoDB" id="109010at2759"/>